<dbReference type="AlphaFoldDB" id="A0A1H3ZZS1"/>
<protein>
    <submittedName>
        <fullName evidence="3">Uncharacterized protein</fullName>
    </submittedName>
</protein>
<feature type="transmembrane region" description="Helical" evidence="1">
    <location>
        <begin position="42"/>
        <end position="58"/>
    </location>
</feature>
<dbReference type="Proteomes" id="UP000183843">
    <property type="component" value="Unassembled WGS sequence"/>
</dbReference>
<dbReference type="EMBL" id="FOJX01000002">
    <property type="protein sequence ID" value="SFA82863.1"/>
    <property type="molecule type" value="Genomic_DNA"/>
</dbReference>
<keyword evidence="1" id="KW-1133">Transmembrane helix</keyword>
<gene>
    <name evidence="2" type="ORF">E7203_12450</name>
    <name evidence="4" type="ORF">SAMN05216587_10282</name>
    <name evidence="3" type="ORF">SAMN05660648_02669</name>
</gene>
<evidence type="ECO:0000256" key="1">
    <source>
        <dbReference type="SAM" id="Phobius"/>
    </source>
</evidence>
<dbReference type="OrthoDB" id="1666018at2"/>
<dbReference type="EMBL" id="FNQG01000013">
    <property type="protein sequence ID" value="SEA29160.1"/>
    <property type="molecule type" value="Genomic_DNA"/>
</dbReference>
<dbReference type="Proteomes" id="UP000183469">
    <property type="component" value="Unassembled WGS sequence"/>
</dbReference>
<evidence type="ECO:0000313" key="5">
    <source>
        <dbReference type="Proteomes" id="UP000183469"/>
    </source>
</evidence>
<feature type="transmembrane region" description="Helical" evidence="1">
    <location>
        <begin position="91"/>
        <end position="111"/>
    </location>
</feature>
<sequence length="112" mass="12911">MRYRWFVDEEKQTDEYGVPVSRAEYDEALHPQKTPVYQPKEMLAIAVVAFILVYEWFVGDSAHVMFMCVSFLTFELRPLARLCLGKNGRAVSNALTGFSIAMFVGTLFWTFL</sequence>
<reference evidence="2" key="2">
    <citation type="submission" date="2019-04" db="EMBL/GenBank/DDBJ databases">
        <title>Evolution of Biomass-Degrading Anaerobic Consortia Revealed by Metagenomics.</title>
        <authorList>
            <person name="Peng X."/>
        </authorList>
    </citation>
    <scope>NUCLEOTIDE SEQUENCE</scope>
    <source>
        <strain evidence="2">SIG242</strain>
    </source>
</reference>
<evidence type="ECO:0000313" key="2">
    <source>
        <dbReference type="EMBL" id="MBE6086236.1"/>
    </source>
</evidence>
<accession>A0A1H3ZZS1</accession>
<proteinExistence type="predicted"/>
<name>A0A1H3ZZS1_SELRU</name>
<reference evidence="5 6" key="1">
    <citation type="submission" date="2016-10" db="EMBL/GenBank/DDBJ databases">
        <authorList>
            <person name="de Groot N.N."/>
        </authorList>
    </citation>
    <scope>NUCLEOTIDE SEQUENCE [LARGE SCALE GENOMIC DNA]</scope>
    <source>
        <strain evidence="3 5">DSM 2872</strain>
        <strain evidence="4 6">L14</strain>
    </source>
</reference>
<dbReference type="EMBL" id="SVCA01000014">
    <property type="protein sequence ID" value="MBE6086236.1"/>
    <property type="molecule type" value="Genomic_DNA"/>
</dbReference>
<organism evidence="3 5">
    <name type="scientific">Selenomonas ruminantium</name>
    <dbReference type="NCBI Taxonomy" id="971"/>
    <lineage>
        <taxon>Bacteria</taxon>
        <taxon>Bacillati</taxon>
        <taxon>Bacillota</taxon>
        <taxon>Negativicutes</taxon>
        <taxon>Selenomonadales</taxon>
        <taxon>Selenomonadaceae</taxon>
        <taxon>Selenomonas</taxon>
    </lineage>
</organism>
<dbReference type="RefSeq" id="WP_026759987.1">
    <property type="nucleotide sequence ID" value="NZ_FNQG01000013.1"/>
</dbReference>
<dbReference type="Proteomes" id="UP000772151">
    <property type="component" value="Unassembled WGS sequence"/>
</dbReference>
<keyword evidence="1" id="KW-0812">Transmembrane</keyword>
<evidence type="ECO:0000313" key="6">
    <source>
        <dbReference type="Proteomes" id="UP000183843"/>
    </source>
</evidence>
<evidence type="ECO:0000313" key="4">
    <source>
        <dbReference type="EMBL" id="SFA82863.1"/>
    </source>
</evidence>
<evidence type="ECO:0000313" key="3">
    <source>
        <dbReference type="EMBL" id="SEA29160.1"/>
    </source>
</evidence>
<keyword evidence="1" id="KW-0472">Membrane</keyword>